<evidence type="ECO:0008006" key="5">
    <source>
        <dbReference type="Google" id="ProtNLM"/>
    </source>
</evidence>
<protein>
    <recommendedName>
        <fullName evidence="5">Tetratricopeptide repeat protein</fullName>
    </recommendedName>
</protein>
<comment type="caution">
    <text evidence="3">The sequence shown here is derived from an EMBL/GenBank/DDBJ whole genome shotgun (WGS) entry which is preliminary data.</text>
</comment>
<dbReference type="PROSITE" id="PS51257">
    <property type="entry name" value="PROKAR_LIPOPROTEIN"/>
    <property type="match status" value="1"/>
</dbReference>
<dbReference type="AlphaFoldDB" id="A0A845F348"/>
<evidence type="ECO:0000313" key="4">
    <source>
        <dbReference type="Proteomes" id="UP000447833"/>
    </source>
</evidence>
<feature type="signal peptide" evidence="2">
    <location>
        <begin position="1"/>
        <end position="21"/>
    </location>
</feature>
<evidence type="ECO:0000256" key="2">
    <source>
        <dbReference type="SAM" id="SignalP"/>
    </source>
</evidence>
<organism evidence="3 4">
    <name type="scientific">Guptibacillus hwajinpoensis</name>
    <dbReference type="NCBI Taxonomy" id="208199"/>
    <lineage>
        <taxon>Bacteria</taxon>
        <taxon>Bacillati</taxon>
        <taxon>Bacillota</taxon>
        <taxon>Bacilli</taxon>
        <taxon>Bacillales</taxon>
        <taxon>Guptibacillaceae</taxon>
        <taxon>Guptibacillus</taxon>
    </lineage>
</organism>
<keyword evidence="1" id="KW-0175">Coiled coil</keyword>
<name>A0A845F348_9BACL</name>
<keyword evidence="2" id="KW-0732">Signal</keyword>
<accession>A0A845F348</accession>
<reference evidence="3 4" key="1">
    <citation type="submission" date="2019-11" db="EMBL/GenBank/DDBJ databases">
        <title>Genome sequences of 17 halophilic strains isolated from different environments.</title>
        <authorList>
            <person name="Furrow R.E."/>
        </authorList>
    </citation>
    <scope>NUCLEOTIDE SEQUENCE [LARGE SCALE GENOMIC DNA]</scope>
    <source>
        <strain evidence="3 4">22506_14_FS</strain>
    </source>
</reference>
<evidence type="ECO:0000313" key="3">
    <source>
        <dbReference type="EMBL" id="MYL65210.1"/>
    </source>
</evidence>
<feature type="coiled-coil region" evidence="1">
    <location>
        <begin position="105"/>
        <end position="182"/>
    </location>
</feature>
<gene>
    <name evidence="3" type="ORF">GLW07_17780</name>
</gene>
<sequence>MKSRFIFGTLCIMILTSCANSDYQNAMDKGIDSLGEQDYHQAAIYFEVASSEQANDKEARIYFEQASQMEDAINYYEQEEYISALDAFEAVTNLDEGLVTVQSEAQKWKKTILDEQEELADTEEKIDTINQLISDKKYTSALEQLQLLNAKVQAEEALSYYENELANLIGRINDTLDELENTKASPTTNASKEKPIQSKEEPVVVEEVQTYDTYTNDRFGFSIQYPSDLTVGSPPANGDGLNFYNEELEITVFGSHNSMDESIESIYQQAINNIEVPIAYDRLADHWFVLSYVENGLIIYEKFFYGDSVFNRFIITYPENKQDVYGPVTTHISHTFIPSPR</sequence>
<dbReference type="EMBL" id="WMEY01000006">
    <property type="protein sequence ID" value="MYL65210.1"/>
    <property type="molecule type" value="Genomic_DNA"/>
</dbReference>
<feature type="chain" id="PRO_5032309276" description="Tetratricopeptide repeat protein" evidence="2">
    <location>
        <begin position="22"/>
        <end position="341"/>
    </location>
</feature>
<dbReference type="RefSeq" id="WP_160920590.1">
    <property type="nucleotide sequence ID" value="NZ_WMEY01000006.1"/>
</dbReference>
<evidence type="ECO:0000256" key="1">
    <source>
        <dbReference type="SAM" id="Coils"/>
    </source>
</evidence>
<dbReference type="Proteomes" id="UP000447833">
    <property type="component" value="Unassembled WGS sequence"/>
</dbReference>
<proteinExistence type="predicted"/>